<organism evidence="1 2">
    <name type="scientific">Leptospira interrogans serovar Manilae</name>
    <dbReference type="NCBI Taxonomy" id="214675"/>
    <lineage>
        <taxon>Bacteria</taxon>
        <taxon>Pseudomonadati</taxon>
        <taxon>Spirochaetota</taxon>
        <taxon>Spirochaetia</taxon>
        <taxon>Leptospirales</taxon>
        <taxon>Leptospiraceae</taxon>
        <taxon>Leptospira</taxon>
    </lineage>
</organism>
<name>A0AAQ1SP55_LEPIR</name>
<comment type="caution">
    <text evidence="1">The sequence shown here is derived from an EMBL/GenBank/DDBJ whole genome shotgun (WGS) entry which is preliminary data.</text>
</comment>
<protein>
    <submittedName>
        <fullName evidence="1">Uncharacterized protein</fullName>
    </submittedName>
</protein>
<dbReference type="AlphaFoldDB" id="A0AAQ1SP55"/>
<evidence type="ECO:0000313" key="1">
    <source>
        <dbReference type="EMBL" id="SOR62228.1"/>
    </source>
</evidence>
<proteinExistence type="predicted"/>
<reference evidence="1 2" key="1">
    <citation type="submission" date="2017-11" db="EMBL/GenBank/DDBJ databases">
        <authorList>
            <person name="Lechat P."/>
        </authorList>
    </citation>
    <scope>NUCLEOTIDE SEQUENCE [LARGE SCALE GENOMIC DNA]</scope>
    <source>
        <strain evidence="1">L495</strain>
    </source>
</reference>
<dbReference type="Proteomes" id="UP000234460">
    <property type="component" value="Chromosome LMANV2"/>
</dbReference>
<accession>A0AAQ1SP55</accession>
<gene>
    <name evidence="1" type="ORF">LMANV2_420007</name>
</gene>
<evidence type="ECO:0000313" key="2">
    <source>
        <dbReference type="Proteomes" id="UP000234460"/>
    </source>
</evidence>
<sequence length="45" mass="5336">MFVNPVTENIPTFRLLYKLYAKFVKKCKPQKNVSIAIPETYFLKN</sequence>
<dbReference type="EMBL" id="OEJX01000037">
    <property type="protein sequence ID" value="SOR62228.1"/>
    <property type="molecule type" value="Genomic_DNA"/>
</dbReference>